<name>A0AAW1X287_RUBAR</name>
<dbReference type="AlphaFoldDB" id="A0AAW1X287"/>
<dbReference type="Proteomes" id="UP001457282">
    <property type="component" value="Unassembled WGS sequence"/>
</dbReference>
<protein>
    <submittedName>
        <fullName evidence="1">Uncharacterized protein</fullName>
    </submittedName>
</protein>
<sequence length="83" mass="9373">MSSLFSCRAQSLLPGFYEVDRETWLKGGGRQVWFFPFQRRLGENDWRVVASARRDSTILGLEEDRFILTGSDLGSSPVGSDQS</sequence>
<comment type="caution">
    <text evidence="1">The sequence shown here is derived from an EMBL/GenBank/DDBJ whole genome shotgun (WGS) entry which is preliminary data.</text>
</comment>
<dbReference type="EMBL" id="JBEDUW010000004">
    <property type="protein sequence ID" value="KAK9930998.1"/>
    <property type="molecule type" value="Genomic_DNA"/>
</dbReference>
<evidence type="ECO:0000313" key="2">
    <source>
        <dbReference type="Proteomes" id="UP001457282"/>
    </source>
</evidence>
<keyword evidence="2" id="KW-1185">Reference proteome</keyword>
<reference evidence="1 2" key="1">
    <citation type="journal article" date="2023" name="G3 (Bethesda)">
        <title>A chromosome-length genome assembly and annotation of blackberry (Rubus argutus, cv. 'Hillquist').</title>
        <authorList>
            <person name="Bruna T."/>
            <person name="Aryal R."/>
            <person name="Dudchenko O."/>
            <person name="Sargent D.J."/>
            <person name="Mead D."/>
            <person name="Buti M."/>
            <person name="Cavallini A."/>
            <person name="Hytonen T."/>
            <person name="Andres J."/>
            <person name="Pham M."/>
            <person name="Weisz D."/>
            <person name="Mascagni F."/>
            <person name="Usai G."/>
            <person name="Natali L."/>
            <person name="Bassil N."/>
            <person name="Fernandez G.E."/>
            <person name="Lomsadze A."/>
            <person name="Armour M."/>
            <person name="Olukolu B."/>
            <person name="Poorten T."/>
            <person name="Britton C."/>
            <person name="Davik J."/>
            <person name="Ashrafi H."/>
            <person name="Aiden E.L."/>
            <person name="Borodovsky M."/>
            <person name="Worthington M."/>
        </authorList>
    </citation>
    <scope>NUCLEOTIDE SEQUENCE [LARGE SCALE GENOMIC DNA]</scope>
    <source>
        <strain evidence="1">PI 553951</strain>
    </source>
</reference>
<proteinExistence type="predicted"/>
<organism evidence="1 2">
    <name type="scientific">Rubus argutus</name>
    <name type="common">Southern blackberry</name>
    <dbReference type="NCBI Taxonomy" id="59490"/>
    <lineage>
        <taxon>Eukaryota</taxon>
        <taxon>Viridiplantae</taxon>
        <taxon>Streptophyta</taxon>
        <taxon>Embryophyta</taxon>
        <taxon>Tracheophyta</taxon>
        <taxon>Spermatophyta</taxon>
        <taxon>Magnoliopsida</taxon>
        <taxon>eudicotyledons</taxon>
        <taxon>Gunneridae</taxon>
        <taxon>Pentapetalae</taxon>
        <taxon>rosids</taxon>
        <taxon>fabids</taxon>
        <taxon>Rosales</taxon>
        <taxon>Rosaceae</taxon>
        <taxon>Rosoideae</taxon>
        <taxon>Rosoideae incertae sedis</taxon>
        <taxon>Rubus</taxon>
    </lineage>
</organism>
<gene>
    <name evidence="1" type="ORF">M0R45_018298</name>
</gene>
<accession>A0AAW1X287</accession>
<evidence type="ECO:0000313" key="1">
    <source>
        <dbReference type="EMBL" id="KAK9930998.1"/>
    </source>
</evidence>